<name>A0A4U5M7I3_STECR</name>
<dbReference type="Proteomes" id="UP000298663">
    <property type="component" value="Unassembled WGS sequence"/>
</dbReference>
<reference evidence="2 3" key="2">
    <citation type="journal article" date="2019" name="G3 (Bethesda)">
        <title>Hybrid Assembly of the Genome of the Entomopathogenic Nematode Steinernema carpocapsae Identifies the X-Chromosome.</title>
        <authorList>
            <person name="Serra L."/>
            <person name="Macchietto M."/>
            <person name="Macias-Munoz A."/>
            <person name="McGill C.J."/>
            <person name="Rodriguez I.M."/>
            <person name="Rodriguez B."/>
            <person name="Murad R."/>
            <person name="Mortazavi A."/>
        </authorList>
    </citation>
    <scope>NUCLEOTIDE SEQUENCE [LARGE SCALE GENOMIC DNA]</scope>
    <source>
        <strain evidence="2 3">ALL</strain>
    </source>
</reference>
<reference evidence="2 3" key="1">
    <citation type="journal article" date="2015" name="Genome Biol.">
        <title>Comparative genomics of Steinernema reveals deeply conserved gene regulatory networks.</title>
        <authorList>
            <person name="Dillman A.R."/>
            <person name="Macchietto M."/>
            <person name="Porter C.F."/>
            <person name="Rogers A."/>
            <person name="Williams B."/>
            <person name="Antoshechkin I."/>
            <person name="Lee M.M."/>
            <person name="Goodwin Z."/>
            <person name="Lu X."/>
            <person name="Lewis E.E."/>
            <person name="Goodrich-Blair H."/>
            <person name="Stock S.P."/>
            <person name="Adams B.J."/>
            <person name="Sternberg P.W."/>
            <person name="Mortazavi A."/>
        </authorList>
    </citation>
    <scope>NUCLEOTIDE SEQUENCE [LARGE SCALE GENOMIC DNA]</scope>
    <source>
        <strain evidence="2 3">ALL</strain>
    </source>
</reference>
<dbReference type="AlphaFoldDB" id="A0A4U5M7I3"/>
<organism evidence="2 3">
    <name type="scientific">Steinernema carpocapsae</name>
    <name type="common">Entomopathogenic nematode</name>
    <dbReference type="NCBI Taxonomy" id="34508"/>
    <lineage>
        <taxon>Eukaryota</taxon>
        <taxon>Metazoa</taxon>
        <taxon>Ecdysozoa</taxon>
        <taxon>Nematoda</taxon>
        <taxon>Chromadorea</taxon>
        <taxon>Rhabditida</taxon>
        <taxon>Tylenchina</taxon>
        <taxon>Panagrolaimomorpha</taxon>
        <taxon>Strongyloidoidea</taxon>
        <taxon>Steinernematidae</taxon>
        <taxon>Steinernema</taxon>
    </lineage>
</organism>
<keyword evidence="3" id="KW-1185">Reference proteome</keyword>
<evidence type="ECO:0000313" key="2">
    <source>
        <dbReference type="EMBL" id="TKR64877.1"/>
    </source>
</evidence>
<gene>
    <name evidence="2" type="ORF">L596_025354</name>
</gene>
<protein>
    <submittedName>
        <fullName evidence="2">Uncharacterized protein</fullName>
    </submittedName>
</protein>
<keyword evidence="1" id="KW-0812">Transmembrane</keyword>
<dbReference type="EMBL" id="AZBU02000009">
    <property type="protein sequence ID" value="TKR64877.1"/>
    <property type="molecule type" value="Genomic_DNA"/>
</dbReference>
<keyword evidence="1" id="KW-0472">Membrane</keyword>
<evidence type="ECO:0000256" key="1">
    <source>
        <dbReference type="SAM" id="Phobius"/>
    </source>
</evidence>
<evidence type="ECO:0000313" key="3">
    <source>
        <dbReference type="Proteomes" id="UP000298663"/>
    </source>
</evidence>
<feature type="transmembrane region" description="Helical" evidence="1">
    <location>
        <begin position="12"/>
        <end position="34"/>
    </location>
</feature>
<proteinExistence type="predicted"/>
<sequence length="66" mass="7180">MLLAPCLNAVRFAICVCVHFAVALIFVVLCSMSSDGGRATVKILRLLVVFEAPRSPLAEKSFKREA</sequence>
<keyword evidence="1" id="KW-1133">Transmembrane helix</keyword>
<accession>A0A4U5M7I3</accession>
<comment type="caution">
    <text evidence="2">The sequence shown here is derived from an EMBL/GenBank/DDBJ whole genome shotgun (WGS) entry which is preliminary data.</text>
</comment>